<gene>
    <name evidence="6 9" type="primary">mnmE</name>
    <name evidence="6" type="synonym">trmE</name>
    <name evidence="9" type="ORF">IAB90_01465</name>
</gene>
<dbReference type="GO" id="GO:0005525">
    <property type="term" value="F:GTP binding"/>
    <property type="evidence" value="ECO:0007669"/>
    <property type="project" value="UniProtKB-UniRule"/>
</dbReference>
<comment type="subunit">
    <text evidence="6">Homodimer. Heterotetramer of two MnmE and two MnmG subunits.</text>
</comment>
<comment type="caution">
    <text evidence="6">Lacks conserved residue(s) required for the propagation of feature annotation.</text>
</comment>
<reference evidence="9" key="1">
    <citation type="submission" date="2020-10" db="EMBL/GenBank/DDBJ databases">
        <authorList>
            <person name="Gilroy R."/>
        </authorList>
    </citation>
    <scope>NUCLEOTIDE SEQUENCE</scope>
    <source>
        <strain evidence="9">ChiW25-3613</strain>
    </source>
</reference>
<dbReference type="SUPFAM" id="SSF52540">
    <property type="entry name" value="P-loop containing nucleoside triphosphate hydrolases"/>
    <property type="match status" value="1"/>
</dbReference>
<dbReference type="GO" id="GO:0046872">
    <property type="term" value="F:metal ion binding"/>
    <property type="evidence" value="ECO:0007669"/>
    <property type="project" value="UniProtKB-KW"/>
</dbReference>
<dbReference type="HAMAP" id="MF_00379">
    <property type="entry name" value="GTPase_MnmE"/>
    <property type="match status" value="1"/>
</dbReference>
<accession>A0A9D1AF53</accession>
<feature type="binding site" evidence="6">
    <location>
        <begin position="230"/>
        <end position="235"/>
    </location>
    <ligand>
        <name>GTP</name>
        <dbReference type="ChEBI" id="CHEBI:37565"/>
    </ligand>
</feature>
<evidence type="ECO:0000313" key="10">
    <source>
        <dbReference type="Proteomes" id="UP000824179"/>
    </source>
</evidence>
<dbReference type="EMBL" id="DVHB01000031">
    <property type="protein sequence ID" value="HIR39027.1"/>
    <property type="molecule type" value="Genomic_DNA"/>
</dbReference>
<feature type="binding site" evidence="6">
    <location>
        <begin position="249"/>
        <end position="255"/>
    </location>
    <ligand>
        <name>GTP</name>
        <dbReference type="ChEBI" id="CHEBI:37565"/>
    </ligand>
</feature>
<feature type="binding site" evidence="6">
    <location>
        <position position="22"/>
    </location>
    <ligand>
        <name>(6S)-5-formyl-5,6,7,8-tetrahydrofolate</name>
        <dbReference type="ChEBI" id="CHEBI:57457"/>
    </ligand>
</feature>
<dbReference type="InterPro" id="IPR025867">
    <property type="entry name" value="MnmE_helical"/>
</dbReference>
<dbReference type="InterPro" id="IPR031168">
    <property type="entry name" value="G_TrmE"/>
</dbReference>
<evidence type="ECO:0000256" key="7">
    <source>
        <dbReference type="RuleBase" id="RU003313"/>
    </source>
</evidence>
<keyword evidence="3 6" id="KW-0547">Nucleotide-binding</keyword>
<protein>
    <recommendedName>
        <fullName evidence="6">tRNA modification GTPase MnmE</fullName>
        <ecNumber evidence="6">3.6.-.-</ecNumber>
    </recommendedName>
</protein>
<keyword evidence="6" id="KW-0460">Magnesium</keyword>
<dbReference type="PANTHER" id="PTHR42714">
    <property type="entry name" value="TRNA MODIFICATION GTPASE GTPBP3"/>
    <property type="match status" value="1"/>
</dbReference>
<dbReference type="InterPro" id="IPR004520">
    <property type="entry name" value="GTPase_MnmE"/>
</dbReference>
<reference evidence="9" key="2">
    <citation type="journal article" date="2021" name="PeerJ">
        <title>Extensive microbial diversity within the chicken gut microbiome revealed by metagenomics and culture.</title>
        <authorList>
            <person name="Gilroy R."/>
            <person name="Ravi A."/>
            <person name="Getino M."/>
            <person name="Pursley I."/>
            <person name="Horton D.L."/>
            <person name="Alikhan N.F."/>
            <person name="Baker D."/>
            <person name="Gharbi K."/>
            <person name="Hall N."/>
            <person name="Watson M."/>
            <person name="Adriaenssens E.M."/>
            <person name="Foster-Nyarko E."/>
            <person name="Jarju S."/>
            <person name="Secka A."/>
            <person name="Antonio M."/>
            <person name="Oren A."/>
            <person name="Chaudhuri R.R."/>
            <person name="La Ragione R."/>
            <person name="Hildebrand F."/>
            <person name="Pallen M.J."/>
        </authorList>
    </citation>
    <scope>NUCLEOTIDE SEQUENCE</scope>
    <source>
        <strain evidence="9">ChiW25-3613</strain>
    </source>
</reference>
<keyword evidence="6" id="KW-0963">Cytoplasm</keyword>
<feature type="binding site" evidence="6">
    <location>
        <begin position="274"/>
        <end position="277"/>
    </location>
    <ligand>
        <name>GTP</name>
        <dbReference type="ChEBI" id="CHEBI:37565"/>
    </ligand>
</feature>
<dbReference type="GO" id="GO:0002098">
    <property type="term" value="P:tRNA wobble uridine modification"/>
    <property type="evidence" value="ECO:0007669"/>
    <property type="project" value="TreeGrafter"/>
</dbReference>
<dbReference type="Pfam" id="PF12631">
    <property type="entry name" value="MnmE_helical"/>
    <property type="match status" value="1"/>
</dbReference>
<dbReference type="CDD" id="cd14858">
    <property type="entry name" value="TrmE_N"/>
    <property type="match status" value="1"/>
</dbReference>
<dbReference type="InterPro" id="IPR006073">
    <property type="entry name" value="GTP-bd"/>
</dbReference>
<dbReference type="InterPro" id="IPR018948">
    <property type="entry name" value="GTP-bd_TrmE_N"/>
</dbReference>
<comment type="cofactor">
    <cofactor evidence="6">
        <name>K(+)</name>
        <dbReference type="ChEBI" id="CHEBI:29103"/>
    </cofactor>
    <text evidence="6">Binds 1 potassium ion per subunit.</text>
</comment>
<evidence type="ECO:0000259" key="8">
    <source>
        <dbReference type="PROSITE" id="PS51709"/>
    </source>
</evidence>
<dbReference type="PROSITE" id="PS51709">
    <property type="entry name" value="G_TRME"/>
    <property type="match status" value="1"/>
</dbReference>
<dbReference type="InterPro" id="IPR005225">
    <property type="entry name" value="Small_GTP-bd"/>
</dbReference>
<keyword evidence="2 6" id="KW-0819">tRNA processing</keyword>
<dbReference type="GO" id="GO:0030488">
    <property type="term" value="P:tRNA methylation"/>
    <property type="evidence" value="ECO:0007669"/>
    <property type="project" value="TreeGrafter"/>
</dbReference>
<comment type="subcellular location">
    <subcellularLocation>
        <location evidence="6">Cytoplasm</location>
    </subcellularLocation>
</comment>
<evidence type="ECO:0000256" key="4">
    <source>
        <dbReference type="ARBA" id="ARBA00022958"/>
    </source>
</evidence>
<evidence type="ECO:0000256" key="3">
    <source>
        <dbReference type="ARBA" id="ARBA00022741"/>
    </source>
</evidence>
<sequence length="443" mass="46594">MREQCIAAISTAPAAGGVAIIRISGAGALDIAESVFAPRGKTAVKNFRPRYMYAGNIKAAGNISDFGMCVYFRAPHSFTGEDVVELHCHGGVELSRAVLKSVLAAGARPAKAGEFTMRAFVNGKISLSAAEGMADMINGQSAAEVRAGSLLYSGRLTAAAEEAQDRLTDVLAKIGADIDYPEEDIERTELPDIKGVILNIKRDLDKLIATYDGGKKIKNGVSVAICGKPNAGKSSLLNAMLGYDKAIVSPSAGTTRDVVEGSLELGGVRFNLFDTAGVRESAGEIEQLGIERAKRALKSADLALIVYEGEYGTDERELEEDCACPVIKVRNKRDISDDPDGAEDISVSALTGEGVEALKSMMSARALPSGAADEAFLIEERHYNALSRASCSLGSAADAIGAFPADIVSVDIKEAWDALGEITGATATEEIIDTIFSKFCVGK</sequence>
<dbReference type="Gene3D" id="3.30.1360.120">
    <property type="entry name" value="Probable tRNA modification gtpase trme, domain 1"/>
    <property type="match status" value="1"/>
</dbReference>
<dbReference type="InterPro" id="IPR027266">
    <property type="entry name" value="TrmE/GcvT-like"/>
</dbReference>
<feature type="binding site" evidence="6">
    <location>
        <position position="443"/>
    </location>
    <ligand>
        <name>(6S)-5-formyl-5,6,7,8-tetrahydrofolate</name>
        <dbReference type="ChEBI" id="CHEBI:57457"/>
    </ligand>
</feature>
<feature type="binding site" evidence="6">
    <location>
        <position position="124"/>
    </location>
    <ligand>
        <name>(6S)-5-formyl-5,6,7,8-tetrahydrofolate</name>
        <dbReference type="ChEBI" id="CHEBI:57457"/>
    </ligand>
</feature>
<keyword evidence="6" id="KW-0378">Hydrolase</keyword>
<dbReference type="NCBIfam" id="TIGR00231">
    <property type="entry name" value="small_GTP"/>
    <property type="match status" value="1"/>
</dbReference>
<feature type="binding site" evidence="6">
    <location>
        <position position="85"/>
    </location>
    <ligand>
        <name>(6S)-5-formyl-5,6,7,8-tetrahydrofolate</name>
        <dbReference type="ChEBI" id="CHEBI:57457"/>
    </ligand>
</feature>
<proteinExistence type="inferred from homology"/>
<comment type="function">
    <text evidence="6">Exhibits a very high intrinsic GTPase hydrolysis rate. Involved in the addition of a carboxymethylaminomethyl (cmnm) group at the wobble position (U34) of certain tRNAs, forming tRNA-cmnm(5)s(2)U34.</text>
</comment>
<dbReference type="CDD" id="cd04164">
    <property type="entry name" value="trmE"/>
    <property type="match status" value="1"/>
</dbReference>
<dbReference type="InterPro" id="IPR027417">
    <property type="entry name" value="P-loop_NTPase"/>
</dbReference>
<dbReference type="InterPro" id="IPR027368">
    <property type="entry name" value="MnmE_dom2"/>
</dbReference>
<keyword evidence="4 6" id="KW-0630">Potassium</keyword>
<dbReference type="EC" id="3.6.-.-" evidence="6"/>
<dbReference type="PANTHER" id="PTHR42714:SF2">
    <property type="entry name" value="TRNA MODIFICATION GTPASE GTPBP3, MITOCHONDRIAL"/>
    <property type="match status" value="1"/>
</dbReference>
<dbReference type="GO" id="GO:0005829">
    <property type="term" value="C:cytosol"/>
    <property type="evidence" value="ECO:0007669"/>
    <property type="project" value="TreeGrafter"/>
</dbReference>
<dbReference type="Gene3D" id="3.40.50.300">
    <property type="entry name" value="P-loop containing nucleotide triphosphate hydrolases"/>
    <property type="match status" value="1"/>
</dbReference>
<dbReference type="NCBIfam" id="TIGR00450">
    <property type="entry name" value="mnmE_trmE_thdF"/>
    <property type="match status" value="1"/>
</dbReference>
<evidence type="ECO:0000313" key="9">
    <source>
        <dbReference type="EMBL" id="HIR39027.1"/>
    </source>
</evidence>
<dbReference type="Gene3D" id="1.20.120.430">
    <property type="entry name" value="tRNA modification GTPase MnmE domain 2"/>
    <property type="match status" value="1"/>
</dbReference>
<dbReference type="GO" id="GO:0003924">
    <property type="term" value="F:GTPase activity"/>
    <property type="evidence" value="ECO:0007669"/>
    <property type="project" value="UniProtKB-UniRule"/>
</dbReference>
<dbReference type="NCBIfam" id="NF003661">
    <property type="entry name" value="PRK05291.1-3"/>
    <property type="match status" value="1"/>
</dbReference>
<dbReference type="Pfam" id="PF10396">
    <property type="entry name" value="TrmE_N"/>
    <property type="match status" value="1"/>
</dbReference>
<feature type="binding site" evidence="6">
    <location>
        <position position="255"/>
    </location>
    <ligand>
        <name>Mg(2+)</name>
        <dbReference type="ChEBI" id="CHEBI:18420"/>
    </ligand>
</feature>
<evidence type="ECO:0000256" key="5">
    <source>
        <dbReference type="ARBA" id="ARBA00023134"/>
    </source>
</evidence>
<feature type="binding site" evidence="6">
    <location>
        <position position="234"/>
    </location>
    <ligand>
        <name>Mg(2+)</name>
        <dbReference type="ChEBI" id="CHEBI:18420"/>
    </ligand>
</feature>
<keyword evidence="5 6" id="KW-0342">GTP-binding</keyword>
<name>A0A9D1AF53_9FIRM</name>
<organism evidence="9 10">
    <name type="scientific">Candidatus Coproplasma stercoripullorum</name>
    <dbReference type="NCBI Taxonomy" id="2840751"/>
    <lineage>
        <taxon>Bacteria</taxon>
        <taxon>Bacillati</taxon>
        <taxon>Bacillota</taxon>
        <taxon>Clostridia</taxon>
        <taxon>Eubacteriales</taxon>
        <taxon>Candidatus Coproplasma</taxon>
    </lineage>
</organism>
<comment type="caution">
    <text evidence="9">The sequence shown here is derived from an EMBL/GenBank/DDBJ whole genome shotgun (WGS) entry which is preliminary data.</text>
</comment>
<evidence type="ECO:0000256" key="6">
    <source>
        <dbReference type="HAMAP-Rule" id="MF_00379"/>
    </source>
</evidence>
<dbReference type="Proteomes" id="UP000824179">
    <property type="component" value="Unassembled WGS sequence"/>
</dbReference>
<evidence type="ECO:0000256" key="2">
    <source>
        <dbReference type="ARBA" id="ARBA00022694"/>
    </source>
</evidence>
<keyword evidence="6" id="KW-0479">Metal-binding</keyword>
<comment type="similarity">
    <text evidence="1 6 7">Belongs to the TRAFAC class TrmE-Era-EngA-EngB-Septin-like GTPase superfamily. TrmE GTPase family.</text>
</comment>
<dbReference type="Pfam" id="PF01926">
    <property type="entry name" value="MMR_HSR1"/>
    <property type="match status" value="1"/>
</dbReference>
<feature type="domain" description="TrmE-type G" evidence="8">
    <location>
        <begin position="220"/>
        <end position="367"/>
    </location>
</feature>
<evidence type="ECO:0000256" key="1">
    <source>
        <dbReference type="ARBA" id="ARBA00011043"/>
    </source>
</evidence>
<dbReference type="AlphaFoldDB" id="A0A9D1AF53"/>